<organism evidence="1 2">
    <name type="scientific">Verrucomicrobia subdivision 6 bacterium BACL9 MAG-120820-bin42</name>
    <dbReference type="NCBI Taxonomy" id="1655634"/>
    <lineage>
        <taxon>Bacteria</taxon>
        <taxon>Pseudomonadati</taxon>
        <taxon>Verrucomicrobiota</taxon>
        <taxon>Verrucomicrobiia</taxon>
        <taxon>Verrucomicrobiales</taxon>
        <taxon>Verrucomicrobia subdivision 6</taxon>
    </lineage>
</organism>
<gene>
    <name evidence="1" type="ORF">ABS32_06835</name>
</gene>
<accession>A0A0R2X6F1</accession>
<evidence type="ECO:0000313" key="2">
    <source>
        <dbReference type="Proteomes" id="UP000051557"/>
    </source>
</evidence>
<dbReference type="Proteomes" id="UP000051557">
    <property type="component" value="Unassembled WGS sequence"/>
</dbReference>
<comment type="caution">
    <text evidence="1">The sequence shown here is derived from an EMBL/GenBank/DDBJ whole genome shotgun (WGS) entry which is preliminary data.</text>
</comment>
<dbReference type="AlphaFoldDB" id="A0A0R2X6F1"/>
<sequence>MNTKFKSAGGKFRSVSLHGGLQPSAGGGVIVLGKYFAGTGEAGISRGEIDAEEKEVAGVHLLGEATKKG</sequence>
<name>A0A0R2X6F1_9BACT</name>
<protein>
    <submittedName>
        <fullName evidence="1">Uncharacterized protein</fullName>
    </submittedName>
</protein>
<reference evidence="1 2" key="1">
    <citation type="submission" date="2015-10" db="EMBL/GenBank/DDBJ databases">
        <title>Metagenome-Assembled Genomes uncover a global brackish microbiome.</title>
        <authorList>
            <person name="Hugerth L.W."/>
            <person name="Larsson J."/>
            <person name="Alneberg J."/>
            <person name="Lindh M.V."/>
            <person name="Legrand C."/>
            <person name="Pinhassi J."/>
            <person name="Andersson A.F."/>
        </authorList>
    </citation>
    <scope>NUCLEOTIDE SEQUENCE [LARGE SCALE GENOMIC DNA]</scope>
    <source>
        <strain evidence="1">BACL9 MAG-120820-bin42</strain>
    </source>
</reference>
<evidence type="ECO:0000313" key="1">
    <source>
        <dbReference type="EMBL" id="KRP31584.1"/>
    </source>
</evidence>
<proteinExistence type="predicted"/>
<dbReference type="EMBL" id="LIDM01000307">
    <property type="protein sequence ID" value="KRP31584.1"/>
    <property type="molecule type" value="Genomic_DNA"/>
</dbReference>